<sequence length="318" mass="36396">MNQKKLSNKKSSLVYDTSFKLSYLKPGYWGVWIAVAFLWVLMLLPGSFLDALANKLGDIFRNVNKKRRRIARTNIDLCFPELNEHEKKELVRRCFRHQARSILYYGIIWWAPGFILKKRIVFKGQENIESSLSNNRSVIFMAAHSLGLEAAVSAATMNYPSSGPFNPMKNKLVDWLVAKGRSRHGGILYTRDAGLRPIIKDVRGGCTMFYLPDEDLGADRSIFVPFFGVEKASVPVLGRLAKSCKADVLPCMACYDEDKHHYVIHVLPALPDFPTGDDYEDTLVMNKSLEEIIRLCPSQYFWIMKLFKTRPDGKQKLY</sequence>
<keyword evidence="6" id="KW-0012">Acyltransferase</keyword>
<keyword evidence="2" id="KW-1003">Cell membrane</keyword>
<keyword evidence="7" id="KW-0812">Transmembrane</keyword>
<dbReference type="GO" id="GO:0016746">
    <property type="term" value="F:acyltransferase activity"/>
    <property type="evidence" value="ECO:0007669"/>
    <property type="project" value="UniProtKB-KW"/>
</dbReference>
<evidence type="ECO:0000313" key="9">
    <source>
        <dbReference type="Proteomes" id="UP000254266"/>
    </source>
</evidence>
<gene>
    <name evidence="8" type="ORF">DIZ80_11275</name>
</gene>
<accession>A0A370DD57</accession>
<comment type="subcellular location">
    <subcellularLocation>
        <location evidence="1">Cell inner membrane</location>
    </subcellularLocation>
</comment>
<evidence type="ECO:0008006" key="10">
    <source>
        <dbReference type="Google" id="ProtNLM"/>
    </source>
</evidence>
<evidence type="ECO:0000256" key="1">
    <source>
        <dbReference type="ARBA" id="ARBA00004533"/>
    </source>
</evidence>
<dbReference type="CDD" id="cd07984">
    <property type="entry name" value="LPLAT_LABLAT-like"/>
    <property type="match status" value="1"/>
</dbReference>
<evidence type="ECO:0000313" key="8">
    <source>
        <dbReference type="EMBL" id="RDH82845.1"/>
    </source>
</evidence>
<dbReference type="PIRSF" id="PIRSF026649">
    <property type="entry name" value="MsbB"/>
    <property type="match status" value="1"/>
</dbReference>
<proteinExistence type="predicted"/>
<keyword evidence="5 7" id="KW-0472">Membrane</keyword>
<keyword evidence="3" id="KW-0997">Cell inner membrane</keyword>
<evidence type="ECO:0000256" key="3">
    <source>
        <dbReference type="ARBA" id="ARBA00022519"/>
    </source>
</evidence>
<keyword evidence="9" id="KW-1185">Reference proteome</keyword>
<dbReference type="PANTHER" id="PTHR30606">
    <property type="entry name" value="LIPID A BIOSYNTHESIS LAUROYL ACYLTRANSFERASE"/>
    <property type="match status" value="1"/>
</dbReference>
<protein>
    <recommendedName>
        <fullName evidence="10">Lipid A biosynthesis acyltransferase</fullName>
    </recommendedName>
</protein>
<dbReference type="GO" id="GO:0005886">
    <property type="term" value="C:plasma membrane"/>
    <property type="evidence" value="ECO:0007669"/>
    <property type="project" value="UniProtKB-SubCell"/>
</dbReference>
<reference evidence="8 9" key="1">
    <citation type="journal article" date="2018" name="ISME J.">
        <title>Endosymbiont genomes yield clues of tubeworm success.</title>
        <authorList>
            <person name="Li Y."/>
            <person name="Liles M.R."/>
            <person name="Halanych K.M."/>
        </authorList>
    </citation>
    <scope>NUCLEOTIDE SEQUENCE [LARGE SCALE GENOMIC DNA]</scope>
    <source>
        <strain evidence="8">A1464</strain>
    </source>
</reference>
<dbReference type="InterPro" id="IPR004960">
    <property type="entry name" value="LipA_acyltrans"/>
</dbReference>
<name>A0A370DD57_9GAMM</name>
<keyword evidence="7" id="KW-1133">Transmembrane helix</keyword>
<dbReference type="EMBL" id="QFXC01000011">
    <property type="protein sequence ID" value="RDH82845.1"/>
    <property type="molecule type" value="Genomic_DNA"/>
</dbReference>
<dbReference type="PANTHER" id="PTHR30606:SF4">
    <property type="entry name" value="LIPID A BIOSYNTHESIS MYRISTOYLTRANSFERASE"/>
    <property type="match status" value="1"/>
</dbReference>
<comment type="caution">
    <text evidence="8">The sequence shown here is derived from an EMBL/GenBank/DDBJ whole genome shotgun (WGS) entry which is preliminary data.</text>
</comment>
<evidence type="ECO:0000256" key="5">
    <source>
        <dbReference type="ARBA" id="ARBA00023136"/>
    </source>
</evidence>
<dbReference type="Proteomes" id="UP000254266">
    <property type="component" value="Unassembled WGS sequence"/>
</dbReference>
<keyword evidence="4" id="KW-0808">Transferase</keyword>
<dbReference type="Pfam" id="PF03279">
    <property type="entry name" value="Lip_A_acyltrans"/>
    <property type="match status" value="1"/>
</dbReference>
<evidence type="ECO:0000256" key="7">
    <source>
        <dbReference type="SAM" id="Phobius"/>
    </source>
</evidence>
<organism evidence="8 9">
    <name type="scientific">endosymbiont of Galathealinum brachiosum</name>
    <dbReference type="NCBI Taxonomy" id="2200906"/>
    <lineage>
        <taxon>Bacteria</taxon>
        <taxon>Pseudomonadati</taxon>
        <taxon>Pseudomonadota</taxon>
        <taxon>Gammaproteobacteria</taxon>
        <taxon>sulfur-oxidizing symbionts</taxon>
    </lineage>
</organism>
<evidence type="ECO:0000256" key="4">
    <source>
        <dbReference type="ARBA" id="ARBA00022679"/>
    </source>
</evidence>
<feature type="transmembrane region" description="Helical" evidence="7">
    <location>
        <begin position="29"/>
        <end position="52"/>
    </location>
</feature>
<evidence type="ECO:0000256" key="6">
    <source>
        <dbReference type="ARBA" id="ARBA00023315"/>
    </source>
</evidence>
<evidence type="ECO:0000256" key="2">
    <source>
        <dbReference type="ARBA" id="ARBA00022475"/>
    </source>
</evidence>
<dbReference type="AlphaFoldDB" id="A0A370DD57"/>
<dbReference type="GO" id="GO:0009247">
    <property type="term" value="P:glycolipid biosynthetic process"/>
    <property type="evidence" value="ECO:0007669"/>
    <property type="project" value="UniProtKB-ARBA"/>
</dbReference>